<protein>
    <recommendedName>
        <fullName evidence="6">Serine palmitoyltransferase small subunit B</fullName>
    </recommendedName>
</protein>
<keyword evidence="2" id="KW-0443">Lipid metabolism</keyword>
<organism evidence="4 5">
    <name type="scientific">Podarcis lilfordi</name>
    <name type="common">Lilford's wall lizard</name>
    <dbReference type="NCBI Taxonomy" id="74358"/>
    <lineage>
        <taxon>Eukaryota</taxon>
        <taxon>Metazoa</taxon>
        <taxon>Chordata</taxon>
        <taxon>Craniata</taxon>
        <taxon>Vertebrata</taxon>
        <taxon>Euteleostomi</taxon>
        <taxon>Lepidosauria</taxon>
        <taxon>Squamata</taxon>
        <taxon>Bifurcata</taxon>
        <taxon>Unidentata</taxon>
        <taxon>Episquamata</taxon>
        <taxon>Laterata</taxon>
        <taxon>Lacertibaenia</taxon>
        <taxon>Lacertidae</taxon>
        <taxon>Podarcis</taxon>
    </lineage>
</organism>
<dbReference type="GO" id="GO:0004758">
    <property type="term" value="F:serine C-palmitoyltransferase activity"/>
    <property type="evidence" value="ECO:0007669"/>
    <property type="project" value="TreeGrafter"/>
</dbReference>
<name>A0AA35KFC0_9SAUR</name>
<dbReference type="Proteomes" id="UP001178461">
    <property type="component" value="Chromosome 5"/>
</dbReference>
<dbReference type="AlphaFoldDB" id="A0AA35KFC0"/>
<keyword evidence="3" id="KW-1133">Transmembrane helix</keyword>
<dbReference type="EMBL" id="OX395130">
    <property type="protein sequence ID" value="CAI5775803.1"/>
    <property type="molecule type" value="Genomic_DNA"/>
</dbReference>
<proteinExistence type="predicted"/>
<keyword evidence="3" id="KW-0472">Membrane</keyword>
<dbReference type="GO" id="GO:0016020">
    <property type="term" value="C:membrane"/>
    <property type="evidence" value="ECO:0007669"/>
    <property type="project" value="GOC"/>
</dbReference>
<dbReference type="PANTHER" id="PTHR28612">
    <property type="entry name" value="SERINE PALMITOYLTRANSFERASE SMALL SUBUNIT B"/>
    <property type="match status" value="1"/>
</dbReference>
<evidence type="ECO:0000256" key="3">
    <source>
        <dbReference type="SAM" id="Phobius"/>
    </source>
</evidence>
<evidence type="ECO:0000256" key="2">
    <source>
        <dbReference type="ARBA" id="ARBA00023098"/>
    </source>
</evidence>
<sequence length="100" mass="12011">MWQQILRKEQVWHRSAVKTAMAIKRKFSTLSWYYWQYQLITMAYLMDPFEWWIFHSLLLACIMGSAYVFYVVVPPQICLVLKLVYHVFGLQPESTIPAMM</sequence>
<gene>
    <name evidence="4" type="ORF">PODLI_1B007021</name>
</gene>
<evidence type="ECO:0000313" key="5">
    <source>
        <dbReference type="Proteomes" id="UP001178461"/>
    </source>
</evidence>
<feature type="transmembrane region" description="Helical" evidence="3">
    <location>
        <begin position="52"/>
        <end position="73"/>
    </location>
</feature>
<accession>A0AA35KFC0</accession>
<dbReference type="GO" id="GO:0007029">
    <property type="term" value="P:endoplasmic reticulum organization"/>
    <property type="evidence" value="ECO:0007669"/>
    <property type="project" value="TreeGrafter"/>
</dbReference>
<comment type="pathway">
    <text evidence="1">Lipid metabolism.</text>
</comment>
<reference evidence="4" key="1">
    <citation type="submission" date="2022-12" db="EMBL/GenBank/DDBJ databases">
        <authorList>
            <person name="Alioto T."/>
            <person name="Alioto T."/>
            <person name="Gomez Garrido J."/>
        </authorList>
    </citation>
    <scope>NUCLEOTIDE SEQUENCE</scope>
</reference>
<dbReference type="GO" id="GO:0046513">
    <property type="term" value="P:ceramide biosynthetic process"/>
    <property type="evidence" value="ECO:0007669"/>
    <property type="project" value="TreeGrafter"/>
</dbReference>
<feature type="transmembrane region" description="Helical" evidence="3">
    <location>
        <begin position="27"/>
        <end position="46"/>
    </location>
</feature>
<keyword evidence="5" id="KW-1185">Reference proteome</keyword>
<dbReference type="GO" id="GO:0017059">
    <property type="term" value="C:serine palmitoyltransferase complex"/>
    <property type="evidence" value="ECO:0007669"/>
    <property type="project" value="TreeGrafter"/>
</dbReference>
<evidence type="ECO:0000256" key="1">
    <source>
        <dbReference type="ARBA" id="ARBA00005189"/>
    </source>
</evidence>
<evidence type="ECO:0008006" key="6">
    <source>
        <dbReference type="Google" id="ProtNLM"/>
    </source>
</evidence>
<dbReference type="PANTHER" id="PTHR28612:SF1">
    <property type="entry name" value="SERINE PALMITOYLTRANSFERASE SMALL SUBUNIT B"/>
    <property type="match status" value="1"/>
</dbReference>
<evidence type="ECO:0000313" key="4">
    <source>
        <dbReference type="EMBL" id="CAI5775803.1"/>
    </source>
</evidence>
<keyword evidence="3" id="KW-0812">Transmembrane</keyword>